<feature type="domain" description="SGNH" evidence="3">
    <location>
        <begin position="441"/>
        <end position="650"/>
    </location>
</feature>
<feature type="transmembrane region" description="Helical" evidence="1">
    <location>
        <begin position="7"/>
        <end position="25"/>
    </location>
</feature>
<feature type="transmembrane region" description="Helical" evidence="1">
    <location>
        <begin position="250"/>
        <end position="268"/>
    </location>
</feature>
<evidence type="ECO:0000256" key="1">
    <source>
        <dbReference type="SAM" id="Phobius"/>
    </source>
</evidence>
<dbReference type="InterPro" id="IPR002656">
    <property type="entry name" value="Acyl_transf_3_dom"/>
</dbReference>
<organism evidence="4 5">
    <name type="scientific">Naumannella cuiyingiana</name>
    <dbReference type="NCBI Taxonomy" id="1347891"/>
    <lineage>
        <taxon>Bacteria</taxon>
        <taxon>Bacillati</taxon>
        <taxon>Actinomycetota</taxon>
        <taxon>Actinomycetes</taxon>
        <taxon>Propionibacteriales</taxon>
        <taxon>Propionibacteriaceae</taxon>
        <taxon>Naumannella</taxon>
    </lineage>
</organism>
<feature type="transmembrane region" description="Helical" evidence="1">
    <location>
        <begin position="356"/>
        <end position="376"/>
    </location>
</feature>
<accession>A0A7Z0D6C3</accession>
<feature type="transmembrane region" description="Helical" evidence="1">
    <location>
        <begin position="166"/>
        <end position="185"/>
    </location>
</feature>
<feature type="transmembrane region" description="Helical" evidence="1">
    <location>
        <begin position="70"/>
        <end position="89"/>
    </location>
</feature>
<dbReference type="PANTHER" id="PTHR23028">
    <property type="entry name" value="ACETYLTRANSFERASE"/>
    <property type="match status" value="1"/>
</dbReference>
<dbReference type="RefSeq" id="WP_179443626.1">
    <property type="nucleotide sequence ID" value="NZ_JACBZS010000001.1"/>
</dbReference>
<reference evidence="4 5" key="1">
    <citation type="submission" date="2020-07" db="EMBL/GenBank/DDBJ databases">
        <title>Sequencing the genomes of 1000 actinobacteria strains.</title>
        <authorList>
            <person name="Klenk H.-P."/>
        </authorList>
    </citation>
    <scope>NUCLEOTIDE SEQUENCE [LARGE SCALE GENOMIC DNA]</scope>
    <source>
        <strain evidence="4 5">DSM 103164</strain>
    </source>
</reference>
<dbReference type="Proteomes" id="UP000527616">
    <property type="component" value="Unassembled WGS sequence"/>
</dbReference>
<dbReference type="InterPro" id="IPR050879">
    <property type="entry name" value="Acyltransferase_3"/>
</dbReference>
<dbReference type="Pfam" id="PF01757">
    <property type="entry name" value="Acyl_transf_3"/>
    <property type="match status" value="1"/>
</dbReference>
<evidence type="ECO:0000313" key="5">
    <source>
        <dbReference type="Proteomes" id="UP000527616"/>
    </source>
</evidence>
<evidence type="ECO:0000259" key="2">
    <source>
        <dbReference type="Pfam" id="PF01757"/>
    </source>
</evidence>
<dbReference type="PANTHER" id="PTHR23028:SF53">
    <property type="entry name" value="ACYL_TRANSF_3 DOMAIN-CONTAINING PROTEIN"/>
    <property type="match status" value="1"/>
</dbReference>
<proteinExistence type="predicted"/>
<feature type="transmembrane region" description="Helical" evidence="1">
    <location>
        <begin position="312"/>
        <end position="335"/>
    </location>
</feature>
<feature type="transmembrane region" description="Helical" evidence="1">
    <location>
        <begin position="31"/>
        <end position="49"/>
    </location>
</feature>
<feature type="domain" description="Acyltransferase 3" evidence="2">
    <location>
        <begin position="6"/>
        <end position="331"/>
    </location>
</feature>
<name>A0A7Z0D6C3_9ACTN</name>
<keyword evidence="1" id="KW-1133">Transmembrane helix</keyword>
<feature type="transmembrane region" description="Helical" evidence="1">
    <location>
        <begin position="289"/>
        <end position="306"/>
    </location>
</feature>
<evidence type="ECO:0000259" key="3">
    <source>
        <dbReference type="Pfam" id="PF19040"/>
    </source>
</evidence>
<gene>
    <name evidence="4" type="ORF">GGQ54_000131</name>
</gene>
<dbReference type="InterPro" id="IPR043968">
    <property type="entry name" value="SGNH"/>
</dbReference>
<evidence type="ECO:0000313" key="4">
    <source>
        <dbReference type="EMBL" id="NYI69571.1"/>
    </source>
</evidence>
<feature type="transmembrane region" description="Helical" evidence="1">
    <location>
        <begin position="191"/>
        <end position="214"/>
    </location>
</feature>
<dbReference type="GO" id="GO:0016747">
    <property type="term" value="F:acyltransferase activity, transferring groups other than amino-acyl groups"/>
    <property type="evidence" value="ECO:0007669"/>
    <property type="project" value="InterPro"/>
</dbReference>
<dbReference type="GO" id="GO:0016020">
    <property type="term" value="C:membrane"/>
    <property type="evidence" value="ECO:0007669"/>
    <property type="project" value="TreeGrafter"/>
</dbReference>
<feature type="transmembrane region" description="Helical" evidence="1">
    <location>
        <begin position="226"/>
        <end position="244"/>
    </location>
</feature>
<dbReference type="AlphaFoldDB" id="A0A7Z0D6C3"/>
<keyword evidence="1" id="KW-0472">Membrane</keyword>
<dbReference type="EMBL" id="JACBZS010000001">
    <property type="protein sequence ID" value="NYI69571.1"/>
    <property type="molecule type" value="Genomic_DNA"/>
</dbReference>
<dbReference type="GO" id="GO:0009103">
    <property type="term" value="P:lipopolysaccharide biosynthetic process"/>
    <property type="evidence" value="ECO:0007669"/>
    <property type="project" value="TreeGrafter"/>
</dbReference>
<dbReference type="Pfam" id="PF19040">
    <property type="entry name" value="SGNH"/>
    <property type="match status" value="1"/>
</dbReference>
<keyword evidence="5" id="KW-1185">Reference proteome</keyword>
<comment type="caution">
    <text evidence="4">The sequence shown here is derived from an EMBL/GenBank/DDBJ whole genome shotgun (WGS) entry which is preliminary data.</text>
</comment>
<sequence length="665" mass="70944">MTFRPEIHGLRAVAIGLVVLHHVWFGRISGGIDAFLLIGAFLLTGTFLRRHDRGEDGRPLQVLFSRMLRLVPAAAVTVAAVVLATPFLIPGTRWAAIWQQAVAALTFRQNQVLIDSAVNYYTAASELTSPLQHFWSLSIQGQVIIAFCLGLGAITTIRDGRRMRRVLAAAFGVLFVASFAHGVASTAQAPVAAYFATSGRLWEFALGGLLALAVERWQVGGRAGTVLGALGLTTLLGAAFVLPADVRYPGVVALVPTLATAAVILSGGGGQITRGLLQHRVTGWLAERSYGLFLWHWPLLTFWIIVTDDPSVGVVQGAAVIAASLVLAALTRRFVEVPLRDWRPRFGPLPGWTRDGAVAGVTLVLVVGLVLGVQRWEDAEAARASAQPISANPGARVLEPGYDPADAVPGPLLPLPNRLSAEWAPEIDVCPDYAFGEGVAARCKLFEPEGETTATVAVVGSSHAAQWVGALLPIARDRGWRLLQLEMADCELRGELDDAAADCAAFNREATQKVLDERADAVLTVATRTGWQEPDEIAVPGYAEAVAPFVQAGMTVLAVRDNPRWAKDPAECLARYGSDSPLCGAPAEEMLAADSPLAEVSGDPRVVGIDFTDLLCPDGYCPAAIGNVGVYLDTHHLTRSYLQTARPQVEKALDRATGWTVDGPR</sequence>
<keyword evidence="1" id="KW-0812">Transmembrane</keyword>
<protein>
    <submittedName>
        <fullName evidence="4">Peptidoglycan/LPS O-acetylase OafA/YrhL</fullName>
    </submittedName>
</protein>
<feature type="transmembrane region" description="Helical" evidence="1">
    <location>
        <begin position="134"/>
        <end position="154"/>
    </location>
</feature>